<comment type="caution">
    <text evidence="1">The sequence shown here is derived from an EMBL/GenBank/DDBJ whole genome shotgun (WGS) entry which is preliminary data.</text>
</comment>
<dbReference type="Proteomes" id="UP000256304">
    <property type="component" value="Unassembled WGS sequence"/>
</dbReference>
<organism evidence="1 2">
    <name type="scientific">Paenibacillus taihuensis</name>
    <dbReference type="NCBI Taxonomy" id="1156355"/>
    <lineage>
        <taxon>Bacteria</taxon>
        <taxon>Bacillati</taxon>
        <taxon>Bacillota</taxon>
        <taxon>Bacilli</taxon>
        <taxon>Bacillales</taxon>
        <taxon>Paenibacillaceae</taxon>
        <taxon>Paenibacillus</taxon>
    </lineage>
</organism>
<name>A0A3D9RZ31_9BACL</name>
<reference evidence="1 2" key="1">
    <citation type="submission" date="2018-08" db="EMBL/GenBank/DDBJ databases">
        <title>Genomic Encyclopedia of Type Strains, Phase III (KMG-III): the genomes of soil and plant-associated and newly described type strains.</title>
        <authorList>
            <person name="Whitman W."/>
        </authorList>
    </citation>
    <scope>NUCLEOTIDE SEQUENCE [LARGE SCALE GENOMIC DNA]</scope>
    <source>
        <strain evidence="1 2">CGMCC 1.10966</strain>
    </source>
</reference>
<dbReference type="EMBL" id="QTTN01000012">
    <property type="protein sequence ID" value="REE85324.1"/>
    <property type="molecule type" value="Genomic_DNA"/>
</dbReference>
<keyword evidence="2" id="KW-1185">Reference proteome</keyword>
<dbReference type="InterPro" id="IPR027417">
    <property type="entry name" value="P-loop_NTPase"/>
</dbReference>
<proteinExistence type="predicted"/>
<sequence length="38" mass="4035">MNEKRLIIIDGMPGSGKTTMATHVAGNCRCDEPVLFGA</sequence>
<gene>
    <name evidence="1" type="ORF">A8990_11253</name>
</gene>
<dbReference type="AlphaFoldDB" id="A0A3D9RZ31"/>
<dbReference type="Gene3D" id="3.40.50.300">
    <property type="entry name" value="P-loop containing nucleotide triphosphate hydrolases"/>
    <property type="match status" value="1"/>
</dbReference>
<accession>A0A3D9RZ31</accession>
<evidence type="ECO:0000313" key="1">
    <source>
        <dbReference type="EMBL" id="REE85324.1"/>
    </source>
</evidence>
<evidence type="ECO:0000313" key="2">
    <source>
        <dbReference type="Proteomes" id="UP000256304"/>
    </source>
</evidence>
<dbReference type="SUPFAM" id="SSF52540">
    <property type="entry name" value="P-loop containing nucleoside triphosphate hydrolases"/>
    <property type="match status" value="1"/>
</dbReference>
<protein>
    <submittedName>
        <fullName evidence="1">Uncharacterized protein</fullName>
    </submittedName>
</protein>